<organism evidence="2 3">
    <name type="scientific">Rhodotorula toruloides</name>
    <name type="common">Yeast</name>
    <name type="synonym">Rhodosporidium toruloides</name>
    <dbReference type="NCBI Taxonomy" id="5286"/>
    <lineage>
        <taxon>Eukaryota</taxon>
        <taxon>Fungi</taxon>
        <taxon>Dikarya</taxon>
        <taxon>Basidiomycota</taxon>
        <taxon>Pucciniomycotina</taxon>
        <taxon>Microbotryomycetes</taxon>
        <taxon>Sporidiobolales</taxon>
        <taxon>Sporidiobolaceae</taxon>
        <taxon>Rhodotorula</taxon>
    </lineage>
</organism>
<sequence length="448" mass="49484">MATALGALTPWLHREFLSQRNAHGDKLPTTPVEEGKRVQLIRATGKTAEKGEALVWAEVSDGELWIDCCIPLPLVEQYDSKIALSFAASSQWKCIFRLLSWRFVIASPLIPSHGQCSPRKLSTLATSSTSAARTQAPRVCLRIESFKHFGMGEGTMQADCTPFRHVTLDPMRMRGEGKEDVVRRERERVVWVRRLEDRARGVTDARPSDDEKATFDEQVAFVDDLPQGSTATTAAHKNAQGQPVPSIPLPSVAPPVPAARPGWPNDKNAPLPRIDFGEVEALLNRYKRKQWAQHDAVSKDKGKGKAKAVAPEPALEPFLPEAPLLSPPARAGDRQRQETVQTEEEEDWLDVEMEADEEPEHMSSQTVPRVDKGKKRASPHPSPSPSPSSSTKSSPLDERANAAAPTPKRRRLTRPDSPPSPRFVPVIPLDILDYAIWSSKRGLVAYAG</sequence>
<accession>A0A511KI14</accession>
<feature type="compositionally biased region" description="Acidic residues" evidence="1">
    <location>
        <begin position="341"/>
        <end position="359"/>
    </location>
</feature>
<feature type="compositionally biased region" description="Low complexity" evidence="1">
    <location>
        <begin position="307"/>
        <end position="329"/>
    </location>
</feature>
<name>A0A511KI14_RHOTO</name>
<reference evidence="2 3" key="1">
    <citation type="submission" date="2019-07" db="EMBL/GenBank/DDBJ databases">
        <title>Rhodotorula toruloides NBRC10032 genome sequencing.</title>
        <authorList>
            <person name="Shida Y."/>
            <person name="Takaku H."/>
            <person name="Ogasawara W."/>
            <person name="Mori K."/>
        </authorList>
    </citation>
    <scope>NUCLEOTIDE SEQUENCE [LARGE SCALE GENOMIC DNA]</scope>
    <source>
        <strain evidence="2 3">NBRC10032</strain>
    </source>
</reference>
<dbReference type="OrthoDB" id="2530492at2759"/>
<comment type="caution">
    <text evidence="2">The sequence shown here is derived from an EMBL/GenBank/DDBJ whole genome shotgun (WGS) entry which is preliminary data.</text>
</comment>
<dbReference type="Proteomes" id="UP000321518">
    <property type="component" value="Unassembled WGS sequence"/>
</dbReference>
<feature type="region of interest" description="Disordered" evidence="1">
    <location>
        <begin position="233"/>
        <end position="272"/>
    </location>
</feature>
<protein>
    <submittedName>
        <fullName evidence="2">Uncharacterized protein</fullName>
    </submittedName>
</protein>
<evidence type="ECO:0000313" key="3">
    <source>
        <dbReference type="Proteomes" id="UP000321518"/>
    </source>
</evidence>
<proteinExistence type="predicted"/>
<dbReference type="AlphaFoldDB" id="A0A511KI14"/>
<dbReference type="EMBL" id="BJWK01000009">
    <property type="protein sequence ID" value="GEM10021.1"/>
    <property type="molecule type" value="Genomic_DNA"/>
</dbReference>
<evidence type="ECO:0000313" key="2">
    <source>
        <dbReference type="EMBL" id="GEM10021.1"/>
    </source>
</evidence>
<feature type="compositionally biased region" description="Pro residues" evidence="1">
    <location>
        <begin position="245"/>
        <end position="258"/>
    </location>
</feature>
<evidence type="ECO:0000256" key="1">
    <source>
        <dbReference type="SAM" id="MobiDB-lite"/>
    </source>
</evidence>
<feature type="region of interest" description="Disordered" evidence="1">
    <location>
        <begin position="290"/>
        <end position="425"/>
    </location>
</feature>
<gene>
    <name evidence="2" type="ORF">Rt10032_c09g4038</name>
</gene>